<dbReference type="CDD" id="cd24008">
    <property type="entry name" value="ASKHA_NBD_GLK"/>
    <property type="match status" value="1"/>
</dbReference>
<dbReference type="PANTHER" id="PTHR47363:SF1">
    <property type="entry name" value="GLUCOKINASE"/>
    <property type="match status" value="1"/>
</dbReference>
<keyword evidence="3" id="KW-0067">ATP-binding</keyword>
<protein>
    <recommendedName>
        <fullName evidence="3">Glucokinase</fullName>
        <ecNumber evidence="3">2.7.1.2</ecNumber>
    </recommendedName>
    <alternativeName>
        <fullName evidence="3">Glucose kinase</fullName>
    </alternativeName>
</protein>
<sequence length="347" mass="38048">MSIRLAGDIGGTKTRLRLVQKQEDTDDLQVLAEERYPSQEFDDLVPIIKLFLQEKGRDFGYPEKACFAIAGPVANNEVKLTNLNWDLHGDRLQQQLNLQRVRLINDFSAIGYGILGLKAEDLNTLQVGIVNPNAPIAILGAGTGLGQGFVIPTGTGDYRVFASEGGHVDFAPRNDLEADLLPYLLAKYNWERVSVERIVCGSGITEIYQFLRDRNFAPESEFLAELYPQWLSEQQDENLEETIDLAAEISKAATAGGDPLSEQTMAMFMDAYGAEAGNVSLKFLPYGGLYIAGGIAAKNLSLMAKGQFLSAFRGKGRMTKLMQQIPVRIIVNQNVGLIGAAICADRL</sequence>
<dbReference type="HAMAP" id="MF_00524">
    <property type="entry name" value="Glucokinase"/>
    <property type="match status" value="1"/>
</dbReference>
<keyword evidence="2 3" id="KW-0418">Kinase</keyword>
<dbReference type="EMBL" id="JAQOSQ010000001">
    <property type="protein sequence ID" value="MDJ1181590.1"/>
    <property type="molecule type" value="Genomic_DNA"/>
</dbReference>
<dbReference type="Gene3D" id="3.40.367.20">
    <property type="match status" value="1"/>
</dbReference>
<evidence type="ECO:0000256" key="2">
    <source>
        <dbReference type="ARBA" id="ARBA00022777"/>
    </source>
</evidence>
<dbReference type="Proteomes" id="UP001232992">
    <property type="component" value="Unassembled WGS sequence"/>
</dbReference>
<comment type="catalytic activity">
    <reaction evidence="3">
        <text>D-glucose + ATP = D-glucose 6-phosphate + ADP + H(+)</text>
        <dbReference type="Rhea" id="RHEA:17825"/>
        <dbReference type="ChEBI" id="CHEBI:4167"/>
        <dbReference type="ChEBI" id="CHEBI:15378"/>
        <dbReference type="ChEBI" id="CHEBI:30616"/>
        <dbReference type="ChEBI" id="CHEBI:61548"/>
        <dbReference type="ChEBI" id="CHEBI:456216"/>
        <dbReference type="EC" id="2.7.1.2"/>
    </reaction>
</comment>
<accession>A0ABT7BQW7</accession>
<keyword evidence="6" id="KW-1185">Reference proteome</keyword>
<dbReference type="Pfam" id="PF02685">
    <property type="entry name" value="Glucokinase"/>
    <property type="match status" value="1"/>
</dbReference>
<keyword evidence="3" id="KW-0324">Glycolysis</keyword>
<reference evidence="5 6" key="1">
    <citation type="submission" date="2023-01" db="EMBL/GenBank/DDBJ databases">
        <title>Novel diversity within Roseofilum (Cyanobacteria; Desertifilaceae) from marine benthic mats with descriptions of four novel species.</title>
        <authorList>
            <person name="Wang Y."/>
            <person name="Berthold D.E."/>
            <person name="Hu J."/>
            <person name="Lefler F.W."/>
            <person name="Laughinghouse H.D. IV."/>
        </authorList>
    </citation>
    <scope>NUCLEOTIDE SEQUENCE [LARGE SCALE GENOMIC DNA]</scope>
    <source>
        <strain evidence="5 6">BLCC-M143</strain>
    </source>
</reference>
<dbReference type="Gene3D" id="3.30.420.40">
    <property type="match status" value="1"/>
</dbReference>
<dbReference type="RefSeq" id="WP_283756247.1">
    <property type="nucleotide sequence ID" value="NZ_JAQOSQ010000001.1"/>
</dbReference>
<organism evidence="5 6">
    <name type="scientific">Roseofilum casamattae BLCC-M143</name>
    <dbReference type="NCBI Taxonomy" id="3022442"/>
    <lineage>
        <taxon>Bacteria</taxon>
        <taxon>Bacillati</taxon>
        <taxon>Cyanobacteriota</taxon>
        <taxon>Cyanophyceae</taxon>
        <taxon>Desertifilales</taxon>
        <taxon>Desertifilaceae</taxon>
        <taxon>Roseofilum</taxon>
        <taxon>Roseofilum casamattae</taxon>
    </lineage>
</organism>
<gene>
    <name evidence="3" type="primary">glk</name>
    <name evidence="5" type="ORF">PMH09_00140</name>
</gene>
<name>A0ABT7BQW7_9CYAN</name>
<dbReference type="SUPFAM" id="SSF53067">
    <property type="entry name" value="Actin-like ATPase domain"/>
    <property type="match status" value="1"/>
</dbReference>
<evidence type="ECO:0000256" key="1">
    <source>
        <dbReference type="ARBA" id="ARBA00022679"/>
    </source>
</evidence>
<keyword evidence="3" id="KW-0963">Cytoplasm</keyword>
<keyword evidence="3" id="KW-0547">Nucleotide-binding</keyword>
<dbReference type="InterPro" id="IPR043129">
    <property type="entry name" value="ATPase_NBD"/>
</dbReference>
<proteinExistence type="inferred from homology"/>
<dbReference type="NCBIfam" id="TIGR00749">
    <property type="entry name" value="glk"/>
    <property type="match status" value="1"/>
</dbReference>
<evidence type="ECO:0000313" key="6">
    <source>
        <dbReference type="Proteomes" id="UP001232992"/>
    </source>
</evidence>
<dbReference type="PANTHER" id="PTHR47363">
    <property type="entry name" value="GLUCOKINASE"/>
    <property type="match status" value="1"/>
</dbReference>
<keyword evidence="1 3" id="KW-0808">Transferase</keyword>
<dbReference type="InterPro" id="IPR003836">
    <property type="entry name" value="Glucokinase"/>
</dbReference>
<comment type="similarity">
    <text evidence="3 4">Belongs to the bacterial glucokinase family.</text>
</comment>
<dbReference type="EC" id="2.7.1.2" evidence="3"/>
<dbReference type="NCBIfam" id="NF001415">
    <property type="entry name" value="PRK00292.1-2"/>
    <property type="match status" value="1"/>
</dbReference>
<evidence type="ECO:0000256" key="4">
    <source>
        <dbReference type="RuleBase" id="RU004046"/>
    </source>
</evidence>
<evidence type="ECO:0000313" key="5">
    <source>
        <dbReference type="EMBL" id="MDJ1181590.1"/>
    </source>
</evidence>
<comment type="caution">
    <text evidence="5">The sequence shown here is derived from an EMBL/GenBank/DDBJ whole genome shotgun (WGS) entry which is preliminary data.</text>
</comment>
<dbReference type="GO" id="GO:0004340">
    <property type="term" value="F:glucokinase activity"/>
    <property type="evidence" value="ECO:0007669"/>
    <property type="project" value="UniProtKB-EC"/>
</dbReference>
<comment type="subcellular location">
    <subcellularLocation>
        <location evidence="3">Cytoplasm</location>
    </subcellularLocation>
</comment>
<feature type="binding site" evidence="3">
    <location>
        <begin position="7"/>
        <end position="12"/>
    </location>
    <ligand>
        <name>ATP</name>
        <dbReference type="ChEBI" id="CHEBI:30616"/>
    </ligand>
</feature>
<evidence type="ECO:0000256" key="3">
    <source>
        <dbReference type="HAMAP-Rule" id="MF_00524"/>
    </source>
</evidence>